<evidence type="ECO:0008006" key="14">
    <source>
        <dbReference type="Google" id="ProtNLM"/>
    </source>
</evidence>
<evidence type="ECO:0000259" key="11">
    <source>
        <dbReference type="Pfam" id="PF22456"/>
    </source>
</evidence>
<dbReference type="eggNOG" id="KOG0959">
    <property type="taxonomic scope" value="Eukaryota"/>
</dbReference>
<gene>
    <name evidence="12" type="ORF">THAOC_29149</name>
</gene>
<feature type="domain" description="Coenzyme PQQ synthesis protein F-like C-terminal lobe" evidence="11">
    <location>
        <begin position="1085"/>
        <end position="1184"/>
    </location>
</feature>
<feature type="region of interest" description="Disordered" evidence="7">
    <location>
        <begin position="1"/>
        <end position="28"/>
    </location>
</feature>
<dbReference type="Pfam" id="PF16187">
    <property type="entry name" value="Peptidase_M16_M"/>
    <property type="match status" value="2"/>
</dbReference>
<evidence type="ECO:0000256" key="3">
    <source>
        <dbReference type="ARBA" id="ARBA00022723"/>
    </source>
</evidence>
<feature type="region of interest" description="Disordered" evidence="7">
    <location>
        <begin position="60"/>
        <end position="101"/>
    </location>
</feature>
<dbReference type="InterPro" id="IPR011249">
    <property type="entry name" value="Metalloenz_LuxS/M16"/>
</dbReference>
<dbReference type="OrthoDB" id="952271at2759"/>
<keyword evidence="6" id="KW-0482">Metalloprotease</keyword>
<feature type="compositionally biased region" description="Basic and acidic residues" evidence="7">
    <location>
        <begin position="14"/>
        <end position="28"/>
    </location>
</feature>
<dbReference type="PANTHER" id="PTHR43690:SF18">
    <property type="entry name" value="INSULIN-DEGRADING ENZYME-RELATED"/>
    <property type="match status" value="1"/>
</dbReference>
<evidence type="ECO:0000313" key="13">
    <source>
        <dbReference type="Proteomes" id="UP000266841"/>
    </source>
</evidence>
<dbReference type="GO" id="GO:0046872">
    <property type="term" value="F:metal ion binding"/>
    <property type="evidence" value="ECO:0007669"/>
    <property type="project" value="UniProtKB-KW"/>
</dbReference>
<dbReference type="InterPro" id="IPR007863">
    <property type="entry name" value="Peptidase_M16_C"/>
</dbReference>
<evidence type="ECO:0000256" key="6">
    <source>
        <dbReference type="ARBA" id="ARBA00023049"/>
    </source>
</evidence>
<keyword evidence="3" id="KW-0479">Metal-binding</keyword>
<name>K0RHB5_THAOC</name>
<keyword evidence="4" id="KW-0378">Hydrolase</keyword>
<dbReference type="Gene3D" id="3.30.830.10">
    <property type="entry name" value="Metalloenzyme, LuxS/M16 peptidase-like"/>
    <property type="match status" value="4"/>
</dbReference>
<proteinExistence type="inferred from homology"/>
<dbReference type="PANTHER" id="PTHR43690">
    <property type="entry name" value="NARDILYSIN"/>
    <property type="match status" value="1"/>
</dbReference>
<dbReference type="InterPro" id="IPR001431">
    <property type="entry name" value="Pept_M16_Zn_BS"/>
</dbReference>
<protein>
    <recommendedName>
        <fullName evidence="14">Peptidase M16 N-terminal domain-containing protein</fullName>
    </recommendedName>
</protein>
<feature type="domain" description="Peptidase M16 middle/third" evidence="10">
    <location>
        <begin position="620"/>
        <end position="681"/>
    </location>
</feature>
<evidence type="ECO:0000259" key="10">
    <source>
        <dbReference type="Pfam" id="PF16187"/>
    </source>
</evidence>
<dbReference type="Pfam" id="PF05193">
    <property type="entry name" value="Peptidase_M16_C"/>
    <property type="match status" value="1"/>
</dbReference>
<evidence type="ECO:0000256" key="2">
    <source>
        <dbReference type="ARBA" id="ARBA00022670"/>
    </source>
</evidence>
<evidence type="ECO:0000259" key="8">
    <source>
        <dbReference type="Pfam" id="PF00675"/>
    </source>
</evidence>
<evidence type="ECO:0000256" key="1">
    <source>
        <dbReference type="ARBA" id="ARBA00007261"/>
    </source>
</evidence>
<dbReference type="SUPFAM" id="SSF63411">
    <property type="entry name" value="LuxS/MPP-like metallohydrolase"/>
    <property type="match status" value="4"/>
</dbReference>
<comment type="similarity">
    <text evidence="1">Belongs to the peptidase M16 family.</text>
</comment>
<keyword evidence="5" id="KW-0862">Zinc</keyword>
<comment type="caution">
    <text evidence="12">The sequence shown here is derived from an EMBL/GenBank/DDBJ whole genome shotgun (WGS) entry which is preliminary data.</text>
</comment>
<organism evidence="12 13">
    <name type="scientific">Thalassiosira oceanica</name>
    <name type="common">Marine diatom</name>
    <dbReference type="NCBI Taxonomy" id="159749"/>
    <lineage>
        <taxon>Eukaryota</taxon>
        <taxon>Sar</taxon>
        <taxon>Stramenopiles</taxon>
        <taxon>Ochrophyta</taxon>
        <taxon>Bacillariophyta</taxon>
        <taxon>Coscinodiscophyceae</taxon>
        <taxon>Thalassiosirophycidae</taxon>
        <taxon>Thalassiosirales</taxon>
        <taxon>Thalassiosiraceae</taxon>
        <taxon>Thalassiosira</taxon>
    </lineage>
</organism>
<reference evidence="12 13" key="1">
    <citation type="journal article" date="2012" name="Genome Biol.">
        <title>Genome and low-iron response of an oceanic diatom adapted to chronic iron limitation.</title>
        <authorList>
            <person name="Lommer M."/>
            <person name="Specht M."/>
            <person name="Roy A.S."/>
            <person name="Kraemer L."/>
            <person name="Andreson R."/>
            <person name="Gutowska M.A."/>
            <person name="Wolf J."/>
            <person name="Bergner S.V."/>
            <person name="Schilhabel M.B."/>
            <person name="Klostermeier U.C."/>
            <person name="Beiko R.G."/>
            <person name="Rosenstiel P."/>
            <person name="Hippler M."/>
            <person name="Laroche J."/>
        </authorList>
    </citation>
    <scope>NUCLEOTIDE SEQUENCE [LARGE SCALE GENOMIC DNA]</scope>
    <source>
        <strain evidence="12 13">CCMP1005</strain>
    </source>
</reference>
<dbReference type="GO" id="GO:0006508">
    <property type="term" value="P:proteolysis"/>
    <property type="evidence" value="ECO:0007669"/>
    <property type="project" value="UniProtKB-KW"/>
</dbReference>
<evidence type="ECO:0000259" key="9">
    <source>
        <dbReference type="Pfam" id="PF05193"/>
    </source>
</evidence>
<feature type="domain" description="Peptidase M16 middle/third" evidence="10">
    <location>
        <begin position="805"/>
        <end position="959"/>
    </location>
</feature>
<dbReference type="InterPro" id="IPR054734">
    <property type="entry name" value="PqqF-like_C_4"/>
</dbReference>
<dbReference type="InterPro" id="IPR011765">
    <property type="entry name" value="Pept_M16_N"/>
</dbReference>
<dbReference type="GO" id="GO:0005737">
    <property type="term" value="C:cytoplasm"/>
    <property type="evidence" value="ECO:0007669"/>
    <property type="project" value="UniProtKB-ARBA"/>
</dbReference>
<feature type="compositionally biased region" description="Acidic residues" evidence="7">
    <location>
        <begin position="569"/>
        <end position="582"/>
    </location>
</feature>
<dbReference type="InterPro" id="IPR050626">
    <property type="entry name" value="Peptidase_M16"/>
</dbReference>
<feature type="domain" description="Peptidase M16 C-terminal" evidence="9">
    <location>
        <begin position="287"/>
        <end position="468"/>
    </location>
</feature>
<feature type="compositionally biased region" description="Acidic residues" evidence="7">
    <location>
        <begin position="62"/>
        <end position="71"/>
    </location>
</feature>
<accession>K0RHB5</accession>
<keyword evidence="13" id="KW-1185">Reference proteome</keyword>
<feature type="compositionally biased region" description="Acidic residues" evidence="7">
    <location>
        <begin position="78"/>
        <end position="100"/>
    </location>
</feature>
<sequence>MHPAEDPSFGPRNDVSRGPDVDPSRSQLDKKLYRHIELPNGLKCLVICDTATLRARRAGGLYDDESDEGSGEESAASDGEDEGEGRESDDDDGEEDEDDDGLRKAAAALLVNVGSYHDPQYLQGISHFLEHMLFLGTETFPTENEYDHFLSRHGGSNNAYTEMEHTLFHFAIPQDSSSGTKTVWKGLEMFSDFFKRPLLKGNAAERELGAVQSEFELNRKDDECRLSQVMCHTCGMDGVDPMGGNAGFCQGERDDATNRPSHPFAKFSWGNEKSLKIDPEERGIDVLKELRDHYDRHYYARNMRLVVMAGYELDEIEQRVCEHFRDVPAEPRLPSKDGDSDPIVGKGVTNLEGYGLPFHPSSLGRVHRIVPVRDHHTLTLTWQFPSLRAHWRTKPADVIGHLASGSVLSVLKSRKYAMGLSAGVGDEGLSDASTHALFEVDVSLSKLGVRNWEEVVKVIFEYIGLLRGHFLDGDEEGLPDWIYKELRDVASSSYRFADEGDVTDVVEDLCENMAPWYGLPDARVLDGTSLYFGDRVDNEMVKLLLFDFLSPENLRVDLMSSIFGRDTDIAAEEDDEEESDAEEEKKTDGDDYGAVPMDLAEDDDCGEIETVDTAAFGPPSVEPWFGTKFWTEPIGTGVLQGWKNASEPHPPTESIHLPPRNGYIPTEFDLKPLPADDASHPLLNCSVKVCVASGKKKSWYPAYVTKYSIGSNGSHRLSLSYEDEDEKEHVLDSPEDYAKFKEGQDSSVEVGLKGTLDGKKITFRVTAVPRDGADKTFSFGDSAHDDDVEDCLAFPAVPPPAGEGRLPRLVHDKSSVRLWHLQDRKFKRPIADLRVRVQCEGMAGSALNQACMSLFCKLCADALVETCYLASVSEIGSTLRATETGFYVRVNGFDHKLLELAKQVLSVAFSFKGRDGQTELPSTIKSGRFEACLEVQLRQYRNAGLDASSFSSSLRLMCLRPAVKSSFAKRRALEGITVAKFVEVMNALLGRLSVEALYHGNVTEEDAGHAAAIIMDSLTPLHLGLPRKKLPSKLVVKARLSPDASALTVPSIDPKDSNTAVEVYFQFAKDDNSEEALRQRVLTDLLEALLDEPLYDQLRTKEQFGYEVSCGSRWTFGVLGMSFRVVTSCKSAEETSGRIDEFLATFRSDLESMEEDAFLAQLVSLAQNKLEAFDCLEDECGSYWSEIIEGRYDWEAYRKEVLCLRQIRKDDVLGVYDEWLNPVCRKGRKNKRRKMSNVWHDSDSQDMISPRALLCCFIPLHDENGRRRLQYLDSTCQTALETSSTGYRRLIYVSNGGVPLAVTADARLMVCGRRVLVTAERPQKARVARVTPVLLPSDQVKRDDTVRRQGGRGLRVHLIRIGSVATEGKGNAGRSSVGHGVGWKETTRKASYREVGAVGLLSPQYTGVEAGGGAGGGIAARNHFVTAHSNKMPPCKDLASERAQTLRKLSSPLSADDLQNAEGVMIDRTLGLSSRAKERSPLTNEELDDIVNSLHNITPHDAAIDWIAVRSLLAEVAHLSHKDWSVTGRNSDRLSSIILGSNADEGREGRRSSECGRLTAGSHQAQMFERILHEGNWGGAANHAQRARGSNPWAVLVTGVNGIRKTTAIYQPWFAKVLQEALIPPKPESELKLDDLPCGENSFFRQLDHMITTLCNEDFALLYELTAAQLGNKKASDSGESVSPGQPDAELIRRYSSLKASIFSRYRTLSELLGVLLLREAQKSAINVMAETSGRDVAMIRYIDHFFGSSEYNKLALHFTINDLSYAKRSVDARMVKEMSDGQRALRSGDVVEVIYANAGGPYGSEVLEGVQADSDRVWDEEVMNSGKGGVGDDWYKAEFRVNAHDDKPWTIQAVRKDGSLGARYEFGEPRKV</sequence>
<dbReference type="EMBL" id="AGNL01041275">
    <property type="protein sequence ID" value="EJK51659.1"/>
    <property type="molecule type" value="Genomic_DNA"/>
</dbReference>
<keyword evidence="2" id="KW-0645">Protease</keyword>
<evidence type="ECO:0000313" key="12">
    <source>
        <dbReference type="EMBL" id="EJK51659.1"/>
    </source>
</evidence>
<dbReference type="Pfam" id="PF00675">
    <property type="entry name" value="Peptidase_M16"/>
    <property type="match status" value="1"/>
</dbReference>
<dbReference type="PROSITE" id="PS00143">
    <property type="entry name" value="INSULINASE"/>
    <property type="match status" value="1"/>
</dbReference>
<evidence type="ECO:0000256" key="5">
    <source>
        <dbReference type="ARBA" id="ARBA00022833"/>
    </source>
</evidence>
<dbReference type="Pfam" id="PF22456">
    <property type="entry name" value="PqqF-like_C_4"/>
    <property type="match status" value="1"/>
</dbReference>
<dbReference type="Proteomes" id="UP000266841">
    <property type="component" value="Unassembled WGS sequence"/>
</dbReference>
<feature type="domain" description="Peptidase M16 N-terminal" evidence="8">
    <location>
        <begin position="102"/>
        <end position="222"/>
    </location>
</feature>
<evidence type="ECO:0000256" key="7">
    <source>
        <dbReference type="SAM" id="MobiDB-lite"/>
    </source>
</evidence>
<dbReference type="InterPro" id="IPR032632">
    <property type="entry name" value="Peptidase_M16_M"/>
</dbReference>
<feature type="region of interest" description="Disordered" evidence="7">
    <location>
        <begin position="567"/>
        <end position="595"/>
    </location>
</feature>
<evidence type="ECO:0000256" key="4">
    <source>
        <dbReference type="ARBA" id="ARBA00022801"/>
    </source>
</evidence>
<dbReference type="GO" id="GO:0004222">
    <property type="term" value="F:metalloendopeptidase activity"/>
    <property type="evidence" value="ECO:0007669"/>
    <property type="project" value="InterPro"/>
</dbReference>